<dbReference type="Proteomes" id="UP001201812">
    <property type="component" value="Unassembled WGS sequence"/>
</dbReference>
<evidence type="ECO:0000313" key="8">
    <source>
        <dbReference type="Proteomes" id="UP001201812"/>
    </source>
</evidence>
<keyword evidence="1 6" id="KW-0963">Cytoplasm</keyword>
<keyword evidence="3 6" id="KW-0539">Nucleus</keyword>
<dbReference type="GO" id="GO:0051603">
    <property type="term" value="P:proteolysis involved in protein catabolic process"/>
    <property type="evidence" value="ECO:0007669"/>
    <property type="project" value="InterPro"/>
</dbReference>
<dbReference type="EMBL" id="JAKKPZ010000015">
    <property type="protein sequence ID" value="KAI1713523.1"/>
    <property type="molecule type" value="Genomic_DNA"/>
</dbReference>
<protein>
    <recommendedName>
        <fullName evidence="6">Proteasome subunit beta</fullName>
    </recommendedName>
</protein>
<comment type="subunit">
    <text evidence="5">The 26S proteasome consists of a 20S proteasome core and two 19S regulatory subunits. The 20S proteasome core is composed of 28 subunits that are arranged in four stacked rings, resulting in a barrel-shaped structure. The two end rings are each formed by seven alpha subunits, and the two central rings are each formed by seven beta subunits. The catalytic chamber with the active sites is on the inside of the barrel.</text>
</comment>
<dbReference type="InterPro" id="IPR029055">
    <property type="entry name" value="Ntn_hydrolases_N"/>
</dbReference>
<dbReference type="AlphaFoldDB" id="A0AAD4R6J3"/>
<comment type="function">
    <text evidence="4">Non-catalytic component of the proteasome, a multicatalytic proteinase complex which is characterized by its ability to cleave peptides with Arg, Phe, Tyr, Leu, and Glu adjacent to the leaving group at neutral or slightly basic pH. The proteasome has an ATP-dependent proteolytic activity.</text>
</comment>
<evidence type="ECO:0000256" key="3">
    <source>
        <dbReference type="ARBA" id="ARBA00023242"/>
    </source>
</evidence>
<dbReference type="PIRSF" id="PIRSF001213">
    <property type="entry name" value="Psome_endopept_beta"/>
    <property type="match status" value="1"/>
</dbReference>
<name>A0AAD4R6J3_9BILA</name>
<dbReference type="GO" id="GO:0005634">
    <property type="term" value="C:nucleus"/>
    <property type="evidence" value="ECO:0007669"/>
    <property type="project" value="UniProtKB-SubCell"/>
</dbReference>
<dbReference type="Gene3D" id="3.60.20.10">
    <property type="entry name" value="Glutamine Phosphoribosylpyrophosphate, subunit 1, domain 1"/>
    <property type="match status" value="1"/>
</dbReference>
<evidence type="ECO:0000256" key="2">
    <source>
        <dbReference type="ARBA" id="ARBA00022942"/>
    </source>
</evidence>
<dbReference type="InterPro" id="IPR023333">
    <property type="entry name" value="Proteasome_suB-type"/>
</dbReference>
<dbReference type="PROSITE" id="PS00854">
    <property type="entry name" value="PROTEASOME_BETA_1"/>
    <property type="match status" value="1"/>
</dbReference>
<evidence type="ECO:0000256" key="4">
    <source>
        <dbReference type="ARBA" id="ARBA00024953"/>
    </source>
</evidence>
<dbReference type="InterPro" id="IPR016050">
    <property type="entry name" value="Proteasome_bsu_CS"/>
</dbReference>
<evidence type="ECO:0000256" key="5">
    <source>
        <dbReference type="ARBA" id="ARBA00026071"/>
    </source>
</evidence>
<dbReference type="Pfam" id="PF00227">
    <property type="entry name" value="Proteasome"/>
    <property type="match status" value="1"/>
</dbReference>
<dbReference type="PANTHER" id="PTHR32194:SF6">
    <property type="entry name" value="PROTEASOME SUBUNIT BETA"/>
    <property type="match status" value="1"/>
</dbReference>
<keyword evidence="8" id="KW-1185">Reference proteome</keyword>
<reference evidence="7" key="1">
    <citation type="submission" date="2022-01" db="EMBL/GenBank/DDBJ databases">
        <title>Genome Sequence Resource for Two Populations of Ditylenchus destructor, the Migratory Endoparasitic Phytonematode.</title>
        <authorList>
            <person name="Zhang H."/>
            <person name="Lin R."/>
            <person name="Xie B."/>
        </authorList>
    </citation>
    <scope>NUCLEOTIDE SEQUENCE</scope>
    <source>
        <strain evidence="7">BazhouSP</strain>
    </source>
</reference>
<sequence>MDPVQNTLNPTCTGTSVIALTYDGGVAMGTDRVVSYGHMARYKGVSRQYRVNDNCIVSFGGDHADFQWLQNVIERRQEELLNCDRTLHLTPKMVHAYLTTFMYFRRTKMNPLWNTLIVSGMQPDSDNSDVKIPFIGVVTQRGVAYETKSVATGLGAMLLHQFIETNHRAKAGKLTRNEALDLVRRCMELSIYHDCVADQEFDLSFVETVGGAALLKPEKIIGNWDIAEYNCQYQ</sequence>
<comment type="similarity">
    <text evidence="6">Belongs to the peptidase T1B family.</text>
</comment>
<accession>A0AAD4R6J3</accession>
<dbReference type="InterPro" id="IPR001353">
    <property type="entry name" value="Proteasome_sua/b"/>
</dbReference>
<dbReference type="InterPro" id="IPR016295">
    <property type="entry name" value="Proteasome_beta4"/>
</dbReference>
<proteinExistence type="inferred from homology"/>
<comment type="subcellular location">
    <subcellularLocation>
        <location evidence="6">Cytoplasm</location>
    </subcellularLocation>
    <subcellularLocation>
        <location evidence="6">Nucleus</location>
    </subcellularLocation>
</comment>
<evidence type="ECO:0000256" key="6">
    <source>
        <dbReference type="PIRNR" id="PIRNR001213"/>
    </source>
</evidence>
<organism evidence="7 8">
    <name type="scientific">Ditylenchus destructor</name>
    <dbReference type="NCBI Taxonomy" id="166010"/>
    <lineage>
        <taxon>Eukaryota</taxon>
        <taxon>Metazoa</taxon>
        <taxon>Ecdysozoa</taxon>
        <taxon>Nematoda</taxon>
        <taxon>Chromadorea</taxon>
        <taxon>Rhabditida</taxon>
        <taxon>Tylenchina</taxon>
        <taxon>Tylenchomorpha</taxon>
        <taxon>Sphaerularioidea</taxon>
        <taxon>Anguinidae</taxon>
        <taxon>Anguininae</taxon>
        <taxon>Ditylenchus</taxon>
    </lineage>
</organism>
<evidence type="ECO:0000256" key="1">
    <source>
        <dbReference type="ARBA" id="ARBA00022490"/>
    </source>
</evidence>
<keyword evidence="2 6" id="KW-0647">Proteasome</keyword>
<evidence type="ECO:0000313" key="7">
    <source>
        <dbReference type="EMBL" id="KAI1713523.1"/>
    </source>
</evidence>
<dbReference type="SUPFAM" id="SSF56235">
    <property type="entry name" value="N-terminal nucleophile aminohydrolases (Ntn hydrolases)"/>
    <property type="match status" value="1"/>
</dbReference>
<dbReference type="GO" id="GO:0005737">
    <property type="term" value="C:cytoplasm"/>
    <property type="evidence" value="ECO:0007669"/>
    <property type="project" value="UniProtKB-SubCell"/>
</dbReference>
<dbReference type="GO" id="GO:0019774">
    <property type="term" value="C:proteasome core complex, beta-subunit complex"/>
    <property type="evidence" value="ECO:0007669"/>
    <property type="project" value="UniProtKB-UniRule"/>
</dbReference>
<comment type="caution">
    <text evidence="7">The sequence shown here is derived from an EMBL/GenBank/DDBJ whole genome shotgun (WGS) entry which is preliminary data.</text>
</comment>
<dbReference type="PANTHER" id="PTHR32194">
    <property type="entry name" value="METALLOPROTEASE TLDD"/>
    <property type="match status" value="1"/>
</dbReference>
<gene>
    <name evidence="7" type="ORF">DdX_09039</name>
</gene>